<evidence type="ECO:0000313" key="9">
    <source>
        <dbReference type="Proteomes" id="UP000515472"/>
    </source>
</evidence>
<organism evidence="8 9">
    <name type="scientific">Citrifermentans bremense</name>
    <dbReference type="NCBI Taxonomy" id="60035"/>
    <lineage>
        <taxon>Bacteria</taxon>
        <taxon>Pseudomonadati</taxon>
        <taxon>Thermodesulfobacteriota</taxon>
        <taxon>Desulfuromonadia</taxon>
        <taxon>Geobacterales</taxon>
        <taxon>Geobacteraceae</taxon>
        <taxon>Citrifermentans</taxon>
    </lineage>
</organism>
<evidence type="ECO:0000256" key="3">
    <source>
        <dbReference type="ARBA" id="ARBA00022795"/>
    </source>
</evidence>
<keyword evidence="8" id="KW-0969">Cilium</keyword>
<gene>
    <name evidence="8" type="ORF">GEOBRER4_n3868</name>
</gene>
<feature type="domain" description="FlgD Tudor-like" evidence="7">
    <location>
        <begin position="84"/>
        <end position="216"/>
    </location>
</feature>
<evidence type="ECO:0000259" key="6">
    <source>
        <dbReference type="Pfam" id="PF13860"/>
    </source>
</evidence>
<sequence>MITNVTTGATGASAAEAAMKKSTGMNKDDFLKLFVTQLQNQDPLNPQDGTEFIGQLAQLTQVEQAYNTNTNLQNLLNQGNNSTSFAAVSLIGKEVQALGSQVDLQQGATAQLNLFLEGSASQVNLTIRDENGNVVKTLDAGALAAGKASLAWDGTDNSGAAVAPGAYTFNAAAVDVNGEKVAATPFIKGRVDGVDISGTNLILSLGNVKLNLTDVTSVAQGV</sequence>
<evidence type="ECO:0000256" key="2">
    <source>
        <dbReference type="ARBA" id="ARBA00016013"/>
    </source>
</evidence>
<dbReference type="Gene3D" id="2.30.30.910">
    <property type="match status" value="1"/>
</dbReference>
<dbReference type="GO" id="GO:0044781">
    <property type="term" value="P:bacterial-type flagellum organization"/>
    <property type="evidence" value="ECO:0007669"/>
    <property type="project" value="UniProtKB-UniRule"/>
</dbReference>
<proteinExistence type="inferred from homology"/>
<protein>
    <recommendedName>
        <fullName evidence="2 5">Basal-body rod modification protein FlgD</fullName>
    </recommendedName>
</protein>
<dbReference type="Proteomes" id="UP000515472">
    <property type="component" value="Chromosome"/>
</dbReference>
<dbReference type="Pfam" id="PF13861">
    <property type="entry name" value="FLgD_tudor"/>
    <property type="match status" value="1"/>
</dbReference>
<accession>A0A6S6M5K8</accession>
<dbReference type="InterPro" id="IPR005648">
    <property type="entry name" value="FlgD"/>
</dbReference>
<feature type="domain" description="FlgD/Vpr Ig-like" evidence="6">
    <location>
        <begin position="101"/>
        <end position="174"/>
    </location>
</feature>
<dbReference type="InterPro" id="IPR025965">
    <property type="entry name" value="FlgD/Vpr_Ig-like"/>
</dbReference>
<keyword evidence="9" id="KW-1185">Reference proteome</keyword>
<reference evidence="8 9" key="1">
    <citation type="submission" date="2020-06" db="EMBL/GenBank/DDBJ databases">
        <title>Interaction of electrochemicaly active bacteria, Geobacter bremensis R4 on different carbon anode.</title>
        <authorList>
            <person name="Meng L."/>
            <person name="Yoshida N."/>
        </authorList>
    </citation>
    <scope>NUCLEOTIDE SEQUENCE [LARGE SCALE GENOMIC DNA]</scope>
    <source>
        <strain evidence="8 9">R4</strain>
    </source>
</reference>
<evidence type="ECO:0000256" key="5">
    <source>
        <dbReference type="RuleBase" id="RU362076"/>
    </source>
</evidence>
<evidence type="ECO:0000256" key="1">
    <source>
        <dbReference type="ARBA" id="ARBA00010577"/>
    </source>
</evidence>
<dbReference type="AlphaFoldDB" id="A0A6S6M5K8"/>
<keyword evidence="8" id="KW-0966">Cell projection</keyword>
<evidence type="ECO:0000313" key="8">
    <source>
        <dbReference type="EMBL" id="BCG48973.1"/>
    </source>
</evidence>
<evidence type="ECO:0000256" key="4">
    <source>
        <dbReference type="ARBA" id="ARBA00024746"/>
    </source>
</evidence>
<name>A0A6S6M5K8_9BACT</name>
<comment type="similarity">
    <text evidence="1 5">Belongs to the FlgD family.</text>
</comment>
<dbReference type="EMBL" id="AP023213">
    <property type="protein sequence ID" value="BCG48973.1"/>
    <property type="molecule type" value="Genomic_DNA"/>
</dbReference>
<dbReference type="Pfam" id="PF13860">
    <property type="entry name" value="FlgD_ig"/>
    <property type="match status" value="1"/>
</dbReference>
<dbReference type="InterPro" id="IPR025963">
    <property type="entry name" value="FLgD_Tudor"/>
</dbReference>
<dbReference type="Gene3D" id="2.60.40.4070">
    <property type="match status" value="1"/>
</dbReference>
<comment type="function">
    <text evidence="4 5">Required for flagellar hook formation. May act as a scaffolding protein.</text>
</comment>
<dbReference type="RefSeq" id="WP_185243552.1">
    <property type="nucleotide sequence ID" value="NZ_AP023213.1"/>
</dbReference>
<keyword evidence="8" id="KW-0282">Flagellum</keyword>
<evidence type="ECO:0000259" key="7">
    <source>
        <dbReference type="Pfam" id="PF13861"/>
    </source>
</evidence>
<dbReference type="KEGG" id="gbn:GEOBRER4_37230"/>
<dbReference type="Pfam" id="PF03963">
    <property type="entry name" value="FlgD"/>
    <property type="match status" value="1"/>
</dbReference>
<keyword evidence="3 5" id="KW-1005">Bacterial flagellum biogenesis</keyword>